<keyword evidence="7" id="KW-1185">Reference proteome</keyword>
<dbReference type="CDD" id="cd13970">
    <property type="entry name" value="ABC1_ADCK3"/>
    <property type="match status" value="1"/>
</dbReference>
<dbReference type="GO" id="GO:0016301">
    <property type="term" value="F:kinase activity"/>
    <property type="evidence" value="ECO:0007669"/>
    <property type="project" value="UniProtKB-KW"/>
</dbReference>
<dbReference type="PANTHER" id="PTHR43851">
    <property type="match status" value="1"/>
</dbReference>
<sequence>MAPRVPPSAGSPVPGGRLSRLARLGGMAAGVAGGMLAEGAGRLARGERPRLEDLLMTPTNVLRVTGQLANLRGAAMKMGQLISMEAGDILPPELAAIMARLRADAEPMPRAQVQSVLDRAWGPGWLERFERFSFHPIAAASIGQVHRARTHDGRDLAIKIQYPGVRRAIDSDVDNVATLLRLSGLVPRHLDVGPLLREAKRQLHEEADYEREADCLERFAALLAEDPDFRVPAVHRDLTGRDVLAMDYCDSVPIETLERMPQDERDRVAARLVDLALRELFVFRLMQTDPNLANYRYEPQTGRIVLLDFGATRAFSAGFVEPCRALAVAGLADDRAGVAAALTRMGLVDERLPQRHRDRILAMFDLAKAPLLGSDLFDFGDAAILRRLREAGLEFADEREFWRLPPTDALFLQRKVGGTYLLAARLKARVDVKALAARYVPPRVDAGDEAPLA</sequence>
<dbReference type="PANTHER" id="PTHR43851:SF3">
    <property type="entry name" value="COENZYME Q8"/>
    <property type="match status" value="1"/>
</dbReference>
<dbReference type="GO" id="GO:0006744">
    <property type="term" value="P:ubiquinone biosynthetic process"/>
    <property type="evidence" value="ECO:0007669"/>
    <property type="project" value="TreeGrafter"/>
</dbReference>
<name>A0A7W6H6G4_9HYPH</name>
<dbReference type="RefSeq" id="WP_183201002.1">
    <property type="nucleotide sequence ID" value="NZ_JACIEK010000010.1"/>
</dbReference>
<dbReference type="Pfam" id="PF03109">
    <property type="entry name" value="ABC1"/>
    <property type="match status" value="1"/>
</dbReference>
<reference evidence="6 7" key="1">
    <citation type="submission" date="2020-08" db="EMBL/GenBank/DDBJ databases">
        <title>Genomic Encyclopedia of Type Strains, Phase IV (KMG-IV): sequencing the most valuable type-strain genomes for metagenomic binning, comparative biology and taxonomic classification.</title>
        <authorList>
            <person name="Goeker M."/>
        </authorList>
    </citation>
    <scope>NUCLEOTIDE SEQUENCE [LARGE SCALE GENOMIC DNA]</scope>
    <source>
        <strain evidence="6 7">DSM 102238</strain>
    </source>
</reference>
<dbReference type="AlphaFoldDB" id="A0A7W6H6G4"/>
<proteinExistence type="inferred from homology"/>
<feature type="domain" description="ABC1 atypical kinase-like" evidence="5">
    <location>
        <begin position="101"/>
        <end position="340"/>
    </location>
</feature>
<comment type="caution">
    <text evidence="6">The sequence shown here is derived from an EMBL/GenBank/DDBJ whole genome shotgun (WGS) entry which is preliminary data.</text>
</comment>
<dbReference type="InterPro" id="IPR004147">
    <property type="entry name" value="ABC1_dom"/>
</dbReference>
<dbReference type="InterPro" id="IPR034646">
    <property type="entry name" value="ADCK3_dom"/>
</dbReference>
<dbReference type="GO" id="GO:0005524">
    <property type="term" value="F:ATP binding"/>
    <property type="evidence" value="ECO:0007669"/>
    <property type="project" value="UniProtKB-KW"/>
</dbReference>
<keyword evidence="3" id="KW-0547">Nucleotide-binding</keyword>
<keyword evidence="2" id="KW-0808">Transferase</keyword>
<comment type="similarity">
    <text evidence="1">Belongs to the protein kinase superfamily. ADCK protein kinase family.</text>
</comment>
<dbReference type="SUPFAM" id="SSF56112">
    <property type="entry name" value="Protein kinase-like (PK-like)"/>
    <property type="match status" value="1"/>
</dbReference>
<evidence type="ECO:0000313" key="6">
    <source>
        <dbReference type="EMBL" id="MBB3999452.1"/>
    </source>
</evidence>
<evidence type="ECO:0000256" key="3">
    <source>
        <dbReference type="ARBA" id="ARBA00022741"/>
    </source>
</evidence>
<evidence type="ECO:0000256" key="4">
    <source>
        <dbReference type="ARBA" id="ARBA00022840"/>
    </source>
</evidence>
<dbReference type="Proteomes" id="UP000542776">
    <property type="component" value="Unassembled WGS sequence"/>
</dbReference>
<evidence type="ECO:0000256" key="1">
    <source>
        <dbReference type="ARBA" id="ARBA00009670"/>
    </source>
</evidence>
<evidence type="ECO:0000259" key="5">
    <source>
        <dbReference type="Pfam" id="PF03109"/>
    </source>
</evidence>
<accession>A0A7W6H6G4</accession>
<organism evidence="6 7">
    <name type="scientific">Aureimonas pseudogalii</name>
    <dbReference type="NCBI Taxonomy" id="1744844"/>
    <lineage>
        <taxon>Bacteria</taxon>
        <taxon>Pseudomonadati</taxon>
        <taxon>Pseudomonadota</taxon>
        <taxon>Alphaproteobacteria</taxon>
        <taxon>Hyphomicrobiales</taxon>
        <taxon>Aurantimonadaceae</taxon>
        <taxon>Aureimonas</taxon>
    </lineage>
</organism>
<dbReference type="InterPro" id="IPR011009">
    <property type="entry name" value="Kinase-like_dom_sf"/>
</dbReference>
<dbReference type="InterPro" id="IPR051409">
    <property type="entry name" value="Atypical_kinase_ADCK"/>
</dbReference>
<gene>
    <name evidence="6" type="ORF">GGR04_003322</name>
</gene>
<protein>
    <submittedName>
        <fullName evidence="6">Putative unusual protein kinase regulating ubiquinone biosynthesis (AarF/ABC1/UbiB family)</fullName>
    </submittedName>
</protein>
<keyword evidence="6" id="KW-0830">Ubiquinone</keyword>
<dbReference type="EMBL" id="JACIEK010000010">
    <property type="protein sequence ID" value="MBB3999452.1"/>
    <property type="molecule type" value="Genomic_DNA"/>
</dbReference>
<keyword evidence="6" id="KW-0418">Kinase</keyword>
<evidence type="ECO:0000313" key="7">
    <source>
        <dbReference type="Proteomes" id="UP000542776"/>
    </source>
</evidence>
<evidence type="ECO:0000256" key="2">
    <source>
        <dbReference type="ARBA" id="ARBA00022679"/>
    </source>
</evidence>
<keyword evidence="4" id="KW-0067">ATP-binding</keyword>